<sequence>MNPKTESSYNQCIDIFIACHDAISQGVLIQRTSLQDKEFHFQKWFENRLEETKINYTKPGRNLYPDFILTDQAEGYEIKGLAYPGRTADYDCNSQVPVGDHKERTIYYVFGRYPANVKENEYPVLDLVICHGDFLNADRQYVHKNKNLTGFGSYGDLKIRDRKMYIAPTPYGIITGTEQQITLILPDEHQPDPRLDVVGELVRVEAEQQVIGYFFDLRSNTLTPNYQKNPLSGTVHRFLAYRLKGVNGLRVTLKSVNH</sequence>
<evidence type="ECO:0000313" key="1">
    <source>
        <dbReference type="EMBL" id="MCT7980199.1"/>
    </source>
</evidence>
<dbReference type="EMBL" id="JAMXFA010000034">
    <property type="protein sequence ID" value="MCT7980199.1"/>
    <property type="molecule type" value="Genomic_DNA"/>
</dbReference>
<comment type="caution">
    <text evidence="1">The sequence shown here is derived from an EMBL/GenBank/DDBJ whole genome shotgun (WGS) entry which is preliminary data.</text>
</comment>
<proteinExistence type="predicted"/>
<organism evidence="1 2">
    <name type="scientific">Laspinema olomoucense D3b</name>
    <dbReference type="NCBI Taxonomy" id="2953688"/>
    <lineage>
        <taxon>Bacteria</taxon>
        <taxon>Bacillati</taxon>
        <taxon>Cyanobacteriota</taxon>
        <taxon>Cyanophyceae</taxon>
        <taxon>Oscillatoriophycideae</taxon>
        <taxon>Oscillatoriales</taxon>
        <taxon>Laspinemataceae</taxon>
        <taxon>Laspinema</taxon>
        <taxon>Laspinema olomoucense</taxon>
    </lineage>
</organism>
<reference evidence="1 2" key="1">
    <citation type="journal article" date="2022" name="Front. Microbiol.">
        <title>High genomic differentiation and limited gene flow indicate recent cryptic speciation within the genus Laspinema (cyanobacteria).</title>
        <authorList>
            <person name="Stanojkovic A."/>
            <person name="Skoupy S."/>
            <person name="Skaloud P."/>
            <person name="Dvorak P."/>
        </authorList>
    </citation>
    <scope>NUCLEOTIDE SEQUENCE [LARGE SCALE GENOMIC DNA]</scope>
    <source>
        <strain evidence="1 2">D3b</strain>
    </source>
</reference>
<protein>
    <recommendedName>
        <fullName evidence="3">Restriction endonuclease</fullName>
    </recommendedName>
</protein>
<keyword evidence="2" id="KW-1185">Reference proteome</keyword>
<accession>A0ABT2NBX3</accession>
<gene>
    <name evidence="1" type="ORF">NG792_20960</name>
</gene>
<dbReference type="Proteomes" id="UP001525961">
    <property type="component" value="Unassembled WGS sequence"/>
</dbReference>
<dbReference type="RefSeq" id="WP_261236710.1">
    <property type="nucleotide sequence ID" value="NZ_JAMXFA010000034.1"/>
</dbReference>
<name>A0ABT2NBX3_9CYAN</name>
<evidence type="ECO:0008006" key="3">
    <source>
        <dbReference type="Google" id="ProtNLM"/>
    </source>
</evidence>
<evidence type="ECO:0000313" key="2">
    <source>
        <dbReference type="Proteomes" id="UP001525961"/>
    </source>
</evidence>